<feature type="region of interest" description="Disordered" evidence="6">
    <location>
        <begin position="542"/>
        <end position="567"/>
    </location>
</feature>
<dbReference type="InterPro" id="IPR004794">
    <property type="entry name" value="Eubact_RibD"/>
</dbReference>
<dbReference type="SUPFAM" id="SSF143990">
    <property type="entry name" value="YbiA-like"/>
    <property type="match status" value="1"/>
</dbReference>
<dbReference type="InterPro" id="IPR012816">
    <property type="entry name" value="NADAR"/>
</dbReference>
<evidence type="ECO:0000256" key="3">
    <source>
        <dbReference type="ARBA" id="ARBA00022857"/>
    </source>
</evidence>
<dbReference type="InterPro" id="IPR002734">
    <property type="entry name" value="RibDG_C"/>
</dbReference>
<evidence type="ECO:0000256" key="5">
    <source>
        <dbReference type="ARBA" id="ARBA00023268"/>
    </source>
</evidence>
<dbReference type="InterPro" id="IPR002125">
    <property type="entry name" value="CMP_dCMP_dom"/>
</dbReference>
<dbReference type="Pfam" id="PF08719">
    <property type="entry name" value="NADAR"/>
    <property type="match status" value="1"/>
</dbReference>
<evidence type="ECO:0000313" key="9">
    <source>
        <dbReference type="Proteomes" id="UP001438707"/>
    </source>
</evidence>
<dbReference type="AlphaFoldDB" id="A0AAW1QD79"/>
<feature type="domain" description="CMP/dCMP-type deaminase" evidence="7">
    <location>
        <begin position="76"/>
        <end position="198"/>
    </location>
</feature>
<keyword evidence="5" id="KW-0511">Multifunctional enzyme</keyword>
<dbReference type="GO" id="GO:0008703">
    <property type="term" value="F:5-amino-6-(5-phosphoribosylamino)uracil reductase activity"/>
    <property type="evidence" value="ECO:0007669"/>
    <property type="project" value="UniProtKB-EC"/>
</dbReference>
<name>A0AAW1QD79_9CHLO</name>
<dbReference type="InterPro" id="IPR011549">
    <property type="entry name" value="RibD_C"/>
</dbReference>
<comment type="caution">
    <text evidence="8">The sequence shown here is derived from an EMBL/GenBank/DDBJ whole genome shotgun (WGS) entry which is preliminary data.</text>
</comment>
<keyword evidence="9" id="KW-1185">Reference proteome</keyword>
<dbReference type="GO" id="GO:0050661">
    <property type="term" value="F:NADP binding"/>
    <property type="evidence" value="ECO:0007669"/>
    <property type="project" value="InterPro"/>
</dbReference>
<dbReference type="Gene3D" id="3.40.430.10">
    <property type="entry name" value="Dihydrofolate Reductase, subunit A"/>
    <property type="match status" value="1"/>
</dbReference>
<organism evidence="8 9">
    <name type="scientific">Apatococcus lobatus</name>
    <dbReference type="NCBI Taxonomy" id="904363"/>
    <lineage>
        <taxon>Eukaryota</taxon>
        <taxon>Viridiplantae</taxon>
        <taxon>Chlorophyta</taxon>
        <taxon>core chlorophytes</taxon>
        <taxon>Trebouxiophyceae</taxon>
        <taxon>Chlorellales</taxon>
        <taxon>Chlorellaceae</taxon>
        <taxon>Apatococcus</taxon>
    </lineage>
</organism>
<comment type="pathway">
    <text evidence="1">Cofactor biosynthesis; riboflavin biosynthesis; 5-amino-6-(D-ribitylamino)uracil from GTP: step 3/4.</text>
</comment>
<reference evidence="8 9" key="1">
    <citation type="journal article" date="2024" name="Nat. Commun.">
        <title>Phylogenomics reveals the evolutionary origins of lichenization in chlorophyte algae.</title>
        <authorList>
            <person name="Puginier C."/>
            <person name="Libourel C."/>
            <person name="Otte J."/>
            <person name="Skaloud P."/>
            <person name="Haon M."/>
            <person name="Grisel S."/>
            <person name="Petersen M."/>
            <person name="Berrin J.G."/>
            <person name="Delaux P.M."/>
            <person name="Dal Grande F."/>
            <person name="Keller J."/>
        </authorList>
    </citation>
    <scope>NUCLEOTIDE SEQUENCE [LARGE SCALE GENOMIC DNA]</scope>
    <source>
        <strain evidence="8 9">SAG 2145</strain>
    </source>
</reference>
<keyword evidence="4" id="KW-0560">Oxidoreductase</keyword>
<dbReference type="NCBIfam" id="TIGR00227">
    <property type="entry name" value="ribD_Cterm"/>
    <property type="match status" value="1"/>
</dbReference>
<evidence type="ECO:0000256" key="1">
    <source>
        <dbReference type="ARBA" id="ARBA00004910"/>
    </source>
</evidence>
<dbReference type="PANTHER" id="PTHR38011:SF7">
    <property type="entry name" value="2,5-DIAMINO-6-RIBOSYLAMINO-4(3H)-PYRIMIDINONE 5'-PHOSPHATE REDUCTASE"/>
    <property type="match status" value="1"/>
</dbReference>
<gene>
    <name evidence="8" type="ORF">WJX74_010995</name>
</gene>
<keyword evidence="3" id="KW-0521">NADP</keyword>
<dbReference type="Pfam" id="PF01872">
    <property type="entry name" value="RibD_C"/>
    <property type="match status" value="1"/>
</dbReference>
<accession>A0AAW1QD79</accession>
<sequence>MALAPPQDAAAGLVLVSGQRRPLRARISGCPNQHLPPIAFPEASKLHSHTCRLKRRRTQGSIAALPYSNGHQHLTESDLELLRHAANIADSSAGLVQPHPNCGCVLTSADGRILAEAFQQAQGTMSPEEQALQAAGGQSRGCTAYVNMETGLIEGDEAPLAALIQAGVSRVVVGMRYPLRHLRGKAIARLRQAGLTVDLLGETSCSASPEEAMSALQACLSVNEALLHRAATGRPLGILKYAMTLDGKIATNAGHSAWVSSTASRQRVFEARSRSDAVIVGGNTVRQDNPRLTTRRDGGHAPVRMVMSRTLDLPEDANLWDTSSAPTIVMTQRKARTNFQRKLQAQGVEVVQFDFLTPEAVAAYCQERGFLQCLWECGGKLAAPAIAGGAIHKAMAFIAPKIIGGVKAPSPVGELGNVEMTQALVLSDTHWEAIGSDLLMTGYLPASGGLPALQRCLDQGCSVRPLAQVLDFSAAGPGAAISSRDDGSQASTSGGASESFVGDDSGYRRTPNSADHKVAGFYKTWERWGALSNFSPHYIDMPEGPVTSSSEPSSSQEHQNGHVRQKRRWGSIEHFYQAQKFAGVDHEEVAALTEAIASASCPEEAARQGRRAQRCQPHLVRPDWDTAKLAVMQAALHAKFTTHAGPLKLLLSTAEQAGSSLEVVEISPNDFFWGRGVDGSGKNHLGRLLMDLRQDLRGNAHCASLSHPALHQNGLQDHAGQLHAGHR</sequence>
<dbReference type="GO" id="GO:0009231">
    <property type="term" value="P:riboflavin biosynthetic process"/>
    <property type="evidence" value="ECO:0007669"/>
    <property type="project" value="InterPro"/>
</dbReference>
<dbReference type="EC" id="1.1.1.193" evidence="2"/>
<dbReference type="InterPro" id="IPR024072">
    <property type="entry name" value="DHFR-like_dom_sf"/>
</dbReference>
<evidence type="ECO:0000259" key="7">
    <source>
        <dbReference type="PROSITE" id="PS51747"/>
    </source>
</evidence>
<dbReference type="InterPro" id="IPR016193">
    <property type="entry name" value="Cytidine_deaminase-like"/>
</dbReference>
<dbReference type="PANTHER" id="PTHR38011">
    <property type="entry name" value="DIHYDROFOLATE REDUCTASE FAMILY PROTEIN (AFU_ORTHOLOGUE AFUA_8G06820)"/>
    <property type="match status" value="1"/>
</dbReference>
<proteinExistence type="predicted"/>
<dbReference type="Gene3D" id="1.10.357.40">
    <property type="entry name" value="YbiA-like"/>
    <property type="match status" value="1"/>
</dbReference>
<dbReference type="Proteomes" id="UP001438707">
    <property type="component" value="Unassembled WGS sequence"/>
</dbReference>
<dbReference type="NCBIfam" id="TIGR02464">
    <property type="entry name" value="ribofla_fusion"/>
    <property type="match status" value="1"/>
</dbReference>
<dbReference type="SUPFAM" id="SSF53597">
    <property type="entry name" value="Dihydrofolate reductase-like"/>
    <property type="match status" value="1"/>
</dbReference>
<dbReference type="CDD" id="cd15457">
    <property type="entry name" value="NADAR"/>
    <property type="match status" value="1"/>
</dbReference>
<dbReference type="PROSITE" id="PS51747">
    <property type="entry name" value="CYT_DCMP_DEAMINASES_2"/>
    <property type="match status" value="1"/>
</dbReference>
<dbReference type="Gene3D" id="3.40.140.10">
    <property type="entry name" value="Cytidine Deaminase, domain 2"/>
    <property type="match status" value="1"/>
</dbReference>
<feature type="region of interest" description="Disordered" evidence="6">
    <location>
        <begin position="478"/>
        <end position="513"/>
    </location>
</feature>
<dbReference type="InterPro" id="IPR037238">
    <property type="entry name" value="YbiA-like_sf"/>
</dbReference>
<evidence type="ECO:0000256" key="6">
    <source>
        <dbReference type="SAM" id="MobiDB-lite"/>
    </source>
</evidence>
<evidence type="ECO:0000313" key="8">
    <source>
        <dbReference type="EMBL" id="KAK9819361.1"/>
    </source>
</evidence>
<evidence type="ECO:0000256" key="2">
    <source>
        <dbReference type="ARBA" id="ARBA00013173"/>
    </source>
</evidence>
<dbReference type="EMBL" id="JALJOS010000048">
    <property type="protein sequence ID" value="KAK9819361.1"/>
    <property type="molecule type" value="Genomic_DNA"/>
</dbReference>
<dbReference type="GO" id="GO:0008835">
    <property type="term" value="F:diaminohydroxyphosphoribosylaminopyrimidine deaminase activity"/>
    <property type="evidence" value="ECO:0007669"/>
    <property type="project" value="InterPro"/>
</dbReference>
<dbReference type="SUPFAM" id="SSF53927">
    <property type="entry name" value="Cytidine deaminase-like"/>
    <property type="match status" value="1"/>
</dbReference>
<dbReference type="NCBIfam" id="TIGR00326">
    <property type="entry name" value="eubact_ribD"/>
    <property type="match status" value="1"/>
</dbReference>
<dbReference type="InterPro" id="IPR050765">
    <property type="entry name" value="Riboflavin_Biosynth_HTPR"/>
</dbReference>
<evidence type="ECO:0000256" key="4">
    <source>
        <dbReference type="ARBA" id="ARBA00023002"/>
    </source>
</evidence>
<protein>
    <recommendedName>
        <fullName evidence="2">5-amino-6-(5-phosphoribosylamino)uracil reductase</fullName>
        <ecNumber evidence="2">1.1.1.193</ecNumber>
    </recommendedName>
</protein>